<comment type="caution">
    <text evidence="3">The sequence shown here is derived from an EMBL/GenBank/DDBJ whole genome shotgun (WGS) entry which is preliminary data.</text>
</comment>
<feature type="compositionally biased region" description="Basic and acidic residues" evidence="2">
    <location>
        <begin position="318"/>
        <end position="351"/>
    </location>
</feature>
<name>A0AAD3H0Z4_9STRA</name>
<feature type="compositionally biased region" description="Polar residues" evidence="2">
    <location>
        <begin position="257"/>
        <end position="268"/>
    </location>
</feature>
<feature type="coiled-coil region" evidence="1">
    <location>
        <begin position="145"/>
        <end position="199"/>
    </location>
</feature>
<feature type="compositionally biased region" description="Basic and acidic residues" evidence="2">
    <location>
        <begin position="217"/>
        <end position="236"/>
    </location>
</feature>
<feature type="compositionally biased region" description="Low complexity" evidence="2">
    <location>
        <begin position="129"/>
        <end position="142"/>
    </location>
</feature>
<feature type="compositionally biased region" description="Polar residues" evidence="2">
    <location>
        <begin position="290"/>
        <end position="303"/>
    </location>
</feature>
<feature type="region of interest" description="Disordered" evidence="2">
    <location>
        <begin position="215"/>
        <end position="505"/>
    </location>
</feature>
<feature type="compositionally biased region" description="Basic residues" evidence="2">
    <location>
        <begin position="393"/>
        <end position="415"/>
    </location>
</feature>
<accession>A0AAD3H0Z4</accession>
<keyword evidence="4" id="KW-1185">Reference proteome</keyword>
<organism evidence="3 4">
    <name type="scientific">Chaetoceros tenuissimus</name>
    <dbReference type="NCBI Taxonomy" id="426638"/>
    <lineage>
        <taxon>Eukaryota</taxon>
        <taxon>Sar</taxon>
        <taxon>Stramenopiles</taxon>
        <taxon>Ochrophyta</taxon>
        <taxon>Bacillariophyta</taxon>
        <taxon>Coscinodiscophyceae</taxon>
        <taxon>Chaetocerotophycidae</taxon>
        <taxon>Chaetocerotales</taxon>
        <taxon>Chaetocerotaceae</taxon>
        <taxon>Chaetoceros</taxon>
    </lineage>
</organism>
<dbReference type="Proteomes" id="UP001054902">
    <property type="component" value="Unassembled WGS sequence"/>
</dbReference>
<feature type="compositionally biased region" description="Basic and acidic residues" evidence="2">
    <location>
        <begin position="361"/>
        <end position="389"/>
    </location>
</feature>
<sequence>MNTNWGDSDSDSEDELIPRPSMLVQQNKEDQDKQDEDDGFFDGFSSNNDHHQNNRRNNAQGGGSMHGRKGQHHRQQPNNFPPNRNNIRIQQPPRNNYRNNPRNNKPRNQGYPPLDWKETARKSQKYGVTDDTISSSTSGIDSINANNWMQQRRAKEQQKMQEQEKMLQERKERLEQEKLAKKKKQLEALKLVVMKRKEEDLQLQKEEVTMEKPITILKKEKKVEDDDIGKVTEKTNELFIDDTSQQKEPQYERKQLQRGNSGKQFHNNKNNRRQRAPSFNKRKDSVDASEGSSQLQMSTNKSMSRPKLNIAPRTKPVPKLEIDPHFVENDKNDETPGKDDVKTEEQTKLNDDDNVSSLQKAKQDNGDEETKLGTQDEKSKYLNKFERGGRGYRGGRGKGRGRGRGRGRSRSRSNSHHQDSNQDASVDGQDDSHTDGQKGQNSKTRWRKNADGSVVISRDRSNSFQRGGRGRGRGGRHSKSKSSGRGKGSEGKTDTVTNGGDESGK</sequence>
<feature type="compositionally biased region" description="Polar residues" evidence="2">
    <location>
        <begin position="494"/>
        <end position="505"/>
    </location>
</feature>
<dbReference type="EMBL" id="BLLK01000022">
    <property type="protein sequence ID" value="GFH45859.1"/>
    <property type="molecule type" value="Genomic_DNA"/>
</dbReference>
<evidence type="ECO:0000313" key="3">
    <source>
        <dbReference type="EMBL" id="GFH45859.1"/>
    </source>
</evidence>
<evidence type="ECO:0000256" key="2">
    <source>
        <dbReference type="SAM" id="MobiDB-lite"/>
    </source>
</evidence>
<keyword evidence="1" id="KW-0175">Coiled coil</keyword>
<feature type="compositionally biased region" description="Basic residues" evidence="2">
    <location>
        <begin position="66"/>
        <end position="75"/>
    </location>
</feature>
<proteinExistence type="predicted"/>
<evidence type="ECO:0000313" key="4">
    <source>
        <dbReference type="Proteomes" id="UP001054902"/>
    </source>
</evidence>
<protein>
    <submittedName>
        <fullName evidence="3">Uncharacterized protein</fullName>
    </submittedName>
</protein>
<feature type="compositionally biased region" description="Low complexity" evidence="2">
    <location>
        <begin position="76"/>
        <end position="108"/>
    </location>
</feature>
<dbReference type="AlphaFoldDB" id="A0AAD3H0Z4"/>
<gene>
    <name evidence="3" type="ORF">CTEN210_02333</name>
</gene>
<reference evidence="3 4" key="1">
    <citation type="journal article" date="2021" name="Sci. Rep.">
        <title>The genome of the diatom Chaetoceros tenuissimus carries an ancient integrated fragment of an extant virus.</title>
        <authorList>
            <person name="Hongo Y."/>
            <person name="Kimura K."/>
            <person name="Takaki Y."/>
            <person name="Yoshida Y."/>
            <person name="Baba S."/>
            <person name="Kobayashi G."/>
            <person name="Nagasaki K."/>
            <person name="Hano T."/>
            <person name="Tomaru Y."/>
        </authorList>
    </citation>
    <scope>NUCLEOTIDE SEQUENCE [LARGE SCALE GENOMIC DNA]</scope>
    <source>
        <strain evidence="3 4">NIES-3715</strain>
    </source>
</reference>
<feature type="region of interest" description="Disordered" evidence="2">
    <location>
        <begin position="1"/>
        <end position="142"/>
    </location>
</feature>
<feature type="compositionally biased region" description="Basic residues" evidence="2">
    <location>
        <begin position="468"/>
        <end position="484"/>
    </location>
</feature>
<evidence type="ECO:0000256" key="1">
    <source>
        <dbReference type="SAM" id="Coils"/>
    </source>
</evidence>